<organism evidence="6 7">
    <name type="scientific">Fistulina hepatica ATCC 64428</name>
    <dbReference type="NCBI Taxonomy" id="1128425"/>
    <lineage>
        <taxon>Eukaryota</taxon>
        <taxon>Fungi</taxon>
        <taxon>Dikarya</taxon>
        <taxon>Basidiomycota</taxon>
        <taxon>Agaricomycotina</taxon>
        <taxon>Agaricomycetes</taxon>
        <taxon>Agaricomycetidae</taxon>
        <taxon>Agaricales</taxon>
        <taxon>Fistulinaceae</taxon>
        <taxon>Fistulina</taxon>
    </lineage>
</organism>
<feature type="compositionally biased region" description="Basic and acidic residues" evidence="4">
    <location>
        <begin position="292"/>
        <end position="304"/>
    </location>
</feature>
<gene>
    <name evidence="6" type="ORF">FISHEDRAFT_51202</name>
</gene>
<keyword evidence="7" id="KW-1185">Reference proteome</keyword>
<evidence type="ECO:0000313" key="7">
    <source>
        <dbReference type="Proteomes" id="UP000054144"/>
    </source>
</evidence>
<feature type="compositionally biased region" description="Low complexity" evidence="4">
    <location>
        <begin position="1"/>
        <end position="23"/>
    </location>
</feature>
<dbReference type="AlphaFoldDB" id="A0A0D7A0D3"/>
<evidence type="ECO:0000313" key="6">
    <source>
        <dbReference type="EMBL" id="KIY44502.1"/>
    </source>
</evidence>
<dbReference type="GO" id="GO:0008725">
    <property type="term" value="F:DNA-3-methyladenine glycosylase activity"/>
    <property type="evidence" value="ECO:0007669"/>
    <property type="project" value="TreeGrafter"/>
</dbReference>
<dbReference type="CDD" id="cd00056">
    <property type="entry name" value="ENDO3c"/>
    <property type="match status" value="1"/>
</dbReference>
<dbReference type="GO" id="GO:0043916">
    <property type="term" value="F:DNA-7-methylguanine glycosylase activity"/>
    <property type="evidence" value="ECO:0007669"/>
    <property type="project" value="TreeGrafter"/>
</dbReference>
<proteinExistence type="inferred from homology"/>
<keyword evidence="3" id="KW-0234">DNA repair</keyword>
<feature type="region of interest" description="Disordered" evidence="4">
    <location>
        <begin position="286"/>
        <end position="369"/>
    </location>
</feature>
<dbReference type="GO" id="GO:0005634">
    <property type="term" value="C:nucleus"/>
    <property type="evidence" value="ECO:0007669"/>
    <property type="project" value="TreeGrafter"/>
</dbReference>
<accession>A0A0D7A0D3</accession>
<dbReference type="GO" id="GO:0006285">
    <property type="term" value="P:base-excision repair, AP site formation"/>
    <property type="evidence" value="ECO:0007669"/>
    <property type="project" value="TreeGrafter"/>
</dbReference>
<dbReference type="Gene3D" id="1.10.340.30">
    <property type="entry name" value="Hypothetical protein, domain 2"/>
    <property type="match status" value="1"/>
</dbReference>
<name>A0A0D7A0D3_9AGAR</name>
<dbReference type="GO" id="GO:0032993">
    <property type="term" value="C:protein-DNA complex"/>
    <property type="evidence" value="ECO:0007669"/>
    <property type="project" value="TreeGrafter"/>
</dbReference>
<keyword evidence="2" id="KW-0227">DNA damage</keyword>
<dbReference type="Gene3D" id="1.10.1670.40">
    <property type="match status" value="2"/>
</dbReference>
<evidence type="ECO:0000259" key="5">
    <source>
        <dbReference type="Pfam" id="PF00730"/>
    </source>
</evidence>
<evidence type="ECO:0000256" key="1">
    <source>
        <dbReference type="ARBA" id="ARBA00010817"/>
    </source>
</evidence>
<feature type="region of interest" description="Disordered" evidence="4">
    <location>
        <begin position="1"/>
        <end position="79"/>
    </location>
</feature>
<evidence type="ECO:0000256" key="2">
    <source>
        <dbReference type="ARBA" id="ARBA00022763"/>
    </source>
</evidence>
<dbReference type="InterPro" id="IPR011257">
    <property type="entry name" value="DNA_glycosylase"/>
</dbReference>
<dbReference type="PANTHER" id="PTHR43003">
    <property type="entry name" value="DNA-3-METHYLADENINE GLYCOSYLASE"/>
    <property type="match status" value="1"/>
</dbReference>
<dbReference type="OrthoDB" id="415889at2759"/>
<evidence type="ECO:0000256" key="4">
    <source>
        <dbReference type="SAM" id="MobiDB-lite"/>
    </source>
</evidence>
<feature type="domain" description="HhH-GPD" evidence="5">
    <location>
        <begin position="139"/>
        <end position="278"/>
    </location>
</feature>
<dbReference type="EMBL" id="KN882089">
    <property type="protein sequence ID" value="KIY44502.1"/>
    <property type="molecule type" value="Genomic_DNA"/>
</dbReference>
<dbReference type="InterPro" id="IPR003265">
    <property type="entry name" value="HhH-GPD_domain"/>
</dbReference>
<dbReference type="InterPro" id="IPR051912">
    <property type="entry name" value="Alkylbase_DNA_Glycosylase/TA"/>
</dbReference>
<reference evidence="6 7" key="1">
    <citation type="journal article" date="2015" name="Fungal Genet. Biol.">
        <title>Evolution of novel wood decay mechanisms in Agaricales revealed by the genome sequences of Fistulina hepatica and Cylindrobasidium torrendii.</title>
        <authorList>
            <person name="Floudas D."/>
            <person name="Held B.W."/>
            <person name="Riley R."/>
            <person name="Nagy L.G."/>
            <person name="Koehler G."/>
            <person name="Ransdell A.S."/>
            <person name="Younus H."/>
            <person name="Chow J."/>
            <person name="Chiniquy J."/>
            <person name="Lipzen A."/>
            <person name="Tritt A."/>
            <person name="Sun H."/>
            <person name="Haridas S."/>
            <person name="LaButti K."/>
            <person name="Ohm R.A."/>
            <person name="Kues U."/>
            <person name="Blanchette R.A."/>
            <person name="Grigoriev I.V."/>
            <person name="Minto R.E."/>
            <person name="Hibbett D.S."/>
        </authorList>
    </citation>
    <scope>NUCLEOTIDE SEQUENCE [LARGE SCALE GENOMIC DNA]</scope>
    <source>
        <strain evidence="6 7">ATCC 64428</strain>
    </source>
</reference>
<dbReference type="GO" id="GO:0032131">
    <property type="term" value="F:alkylated DNA binding"/>
    <property type="evidence" value="ECO:0007669"/>
    <property type="project" value="TreeGrafter"/>
</dbReference>
<dbReference type="PANTHER" id="PTHR43003:SF5">
    <property type="entry name" value="DNA-3-METHYLADENINE GLYCOSYLASE"/>
    <property type="match status" value="1"/>
</dbReference>
<dbReference type="Proteomes" id="UP000054144">
    <property type="component" value="Unassembled WGS sequence"/>
</dbReference>
<comment type="similarity">
    <text evidence="1">Belongs to the alkylbase DNA glycosidase AlkA family.</text>
</comment>
<dbReference type="Pfam" id="PF00730">
    <property type="entry name" value="HhH-GPD"/>
    <property type="match status" value="1"/>
</dbReference>
<protein>
    <submittedName>
        <fullName evidence="6">DNA glycosylase</fullName>
    </submittedName>
</protein>
<dbReference type="GO" id="GO:0006307">
    <property type="term" value="P:DNA alkylation repair"/>
    <property type="evidence" value="ECO:0007669"/>
    <property type="project" value="TreeGrafter"/>
</dbReference>
<sequence>MPITRSASALAAAASPRSVATPADDGGKDATSKIPRSASKRKTSSSASSPRKKPRTPLSSSSTSLLENVPPVPPKPTTTDHVAIVPAELTFSFDSARDHLIQADHRFADIFDKMECRPFQHLEQTHPFRIPLTIPRSGQQIAWSAARAIQHKFIRLYDPSLPEKVADYKESRSPTSFFPIAEHVAITDPATLKAAGLSGRKAEYSKFRDLAQKFADGHLTTEKLLEANDEDLAEMLISVKGIGRFLVDMFAMFSLRRPDILPVGDLGVQRGLIRWVLALHSPDHPFSMAPDKASHDKGKNKDEAKPDEDDSMPANVELPNSSANIPSVDLESPSTPSNPSHADGPQSPAFTPSVSNILHKVDGSPPPLPQGLTVSELKLRLSGKKKIKGALLTPVEMEELTESWKPYRSLGVYYMWRLAEGNSA</sequence>
<feature type="compositionally biased region" description="Low complexity" evidence="4">
    <location>
        <begin position="56"/>
        <end position="66"/>
    </location>
</feature>
<dbReference type="SUPFAM" id="SSF48150">
    <property type="entry name" value="DNA-glycosylase"/>
    <property type="match status" value="1"/>
</dbReference>
<evidence type="ECO:0000256" key="3">
    <source>
        <dbReference type="ARBA" id="ARBA00023204"/>
    </source>
</evidence>
<dbReference type="FunFam" id="1.10.340.30:FF:000004">
    <property type="entry name" value="DNA-3-methyladenine glycosylase II"/>
    <property type="match status" value="1"/>
</dbReference>